<keyword evidence="3" id="KW-1185">Reference proteome</keyword>
<dbReference type="RefSeq" id="WP_113617370.1">
    <property type="nucleotide sequence ID" value="NZ_QFFJ01000002.1"/>
</dbReference>
<protein>
    <submittedName>
        <fullName evidence="2">Uncharacterized protein</fullName>
    </submittedName>
</protein>
<dbReference type="EMBL" id="QFFJ01000002">
    <property type="protein sequence ID" value="RBL88625.1"/>
    <property type="molecule type" value="Genomic_DNA"/>
</dbReference>
<organism evidence="2 3">
    <name type="scientific">Chitinophaga flava</name>
    <dbReference type="NCBI Taxonomy" id="2259036"/>
    <lineage>
        <taxon>Bacteria</taxon>
        <taxon>Pseudomonadati</taxon>
        <taxon>Bacteroidota</taxon>
        <taxon>Chitinophagia</taxon>
        <taxon>Chitinophagales</taxon>
        <taxon>Chitinophagaceae</taxon>
        <taxon>Chitinophaga</taxon>
    </lineage>
</organism>
<dbReference type="Proteomes" id="UP000253410">
    <property type="component" value="Unassembled WGS sequence"/>
</dbReference>
<name>A0A365XSQ5_9BACT</name>
<feature type="compositionally biased region" description="Basic and acidic residues" evidence="1">
    <location>
        <begin position="225"/>
        <end position="240"/>
    </location>
</feature>
<accession>A0A365XSQ5</accession>
<proteinExistence type="predicted"/>
<dbReference type="OrthoDB" id="1003359at2"/>
<reference evidence="2 3" key="1">
    <citation type="submission" date="2018-05" db="EMBL/GenBank/DDBJ databases">
        <title>Chitinophaga sp. K3CV102501T nov., isolated from isolated from a monsoon evergreen broad-leaved forest soil.</title>
        <authorList>
            <person name="Lv Y."/>
        </authorList>
    </citation>
    <scope>NUCLEOTIDE SEQUENCE [LARGE SCALE GENOMIC DNA]</scope>
    <source>
        <strain evidence="2 3">GDMCC 1.1325</strain>
    </source>
</reference>
<comment type="caution">
    <text evidence="2">The sequence shown here is derived from an EMBL/GenBank/DDBJ whole genome shotgun (WGS) entry which is preliminary data.</text>
</comment>
<gene>
    <name evidence="2" type="ORF">DF182_18820</name>
</gene>
<dbReference type="AlphaFoldDB" id="A0A365XSQ5"/>
<evidence type="ECO:0000256" key="1">
    <source>
        <dbReference type="SAM" id="MobiDB-lite"/>
    </source>
</evidence>
<evidence type="ECO:0000313" key="3">
    <source>
        <dbReference type="Proteomes" id="UP000253410"/>
    </source>
</evidence>
<evidence type="ECO:0000313" key="2">
    <source>
        <dbReference type="EMBL" id="RBL88625.1"/>
    </source>
</evidence>
<feature type="region of interest" description="Disordered" evidence="1">
    <location>
        <begin position="213"/>
        <end position="247"/>
    </location>
</feature>
<sequence length="247" mass="27391">MIIRKVFPLTVLLLGFFISATQAQKLKNFLENTDSSFTWLGVDFTQARLLGDAAANAADIVDRHFAGINDVVINEPKKYDVAGTFRRTKVTYDVTATNKRNAAANKEALKSDNNDDITRLKPADISKLVKGIDVNGKKGIGVLFVMESMNKTGKQASMYVTVIDMATRNVLLAERMTGKAKGFGFRNYWAFSVHDVMDDFSSDYKKIKEKYADAKDAEEETPATPKKDTKTAVAAKEKETKKAKKKG</sequence>